<evidence type="ECO:0000313" key="1">
    <source>
        <dbReference type="EMBL" id="OEH82123.1"/>
    </source>
</evidence>
<dbReference type="EMBL" id="MIEK01000028">
    <property type="protein sequence ID" value="OEH82123.1"/>
    <property type="molecule type" value="Genomic_DNA"/>
</dbReference>
<dbReference type="STRING" id="762845.BCR26_14390"/>
<sequence length="87" mass="9804">MFDTLDKLWKELQKNVQKANVRAIGRAINQNTVANKNKVEKAVGEALKIANGSLKNTRVSLQQSVKGQFGKKVTEVFEQQQQTLDDF</sequence>
<protein>
    <submittedName>
        <fullName evidence="1">Uncharacterized protein</fullName>
    </submittedName>
</protein>
<name>A0A1E5KW69_9ENTE</name>
<dbReference type="Proteomes" id="UP000095256">
    <property type="component" value="Unassembled WGS sequence"/>
</dbReference>
<gene>
    <name evidence="1" type="ORF">BCR26_14390</name>
</gene>
<organism evidence="1 2">
    <name type="scientific">Enterococcus rivorum</name>
    <dbReference type="NCBI Taxonomy" id="762845"/>
    <lineage>
        <taxon>Bacteria</taxon>
        <taxon>Bacillati</taxon>
        <taxon>Bacillota</taxon>
        <taxon>Bacilli</taxon>
        <taxon>Lactobacillales</taxon>
        <taxon>Enterococcaceae</taxon>
        <taxon>Enterococcus</taxon>
    </lineage>
</organism>
<dbReference type="OrthoDB" id="2361688at2"/>
<dbReference type="AlphaFoldDB" id="A0A1E5KW69"/>
<comment type="caution">
    <text evidence="1">The sequence shown here is derived from an EMBL/GenBank/DDBJ whole genome shotgun (WGS) entry which is preliminary data.</text>
</comment>
<accession>A0A1E5KW69</accession>
<keyword evidence="2" id="KW-1185">Reference proteome</keyword>
<evidence type="ECO:0000313" key="2">
    <source>
        <dbReference type="Proteomes" id="UP000095256"/>
    </source>
</evidence>
<reference evidence="1 2" key="1">
    <citation type="submission" date="2016-09" db="EMBL/GenBank/DDBJ databases">
        <authorList>
            <person name="Capua I."/>
            <person name="De Benedictis P."/>
            <person name="Joannis T."/>
            <person name="Lombin L.H."/>
            <person name="Cattoli G."/>
        </authorList>
    </citation>
    <scope>NUCLEOTIDE SEQUENCE [LARGE SCALE GENOMIC DNA]</scope>
    <source>
        <strain evidence="1 2">LMG 25899</strain>
    </source>
</reference>
<dbReference type="RefSeq" id="WP_069698905.1">
    <property type="nucleotide sequence ID" value="NZ_JAGGMA010000033.1"/>
</dbReference>
<proteinExistence type="predicted"/>